<evidence type="ECO:0008006" key="4">
    <source>
        <dbReference type="Google" id="ProtNLM"/>
    </source>
</evidence>
<keyword evidence="1" id="KW-0732">Signal</keyword>
<evidence type="ECO:0000313" key="2">
    <source>
        <dbReference type="EMBL" id="MFB9107216.1"/>
    </source>
</evidence>
<keyword evidence="3" id="KW-1185">Reference proteome</keyword>
<feature type="chain" id="PRO_5047066141" description="DUF4625 domain-containing protein" evidence="1">
    <location>
        <begin position="21"/>
        <end position="126"/>
    </location>
</feature>
<evidence type="ECO:0000256" key="1">
    <source>
        <dbReference type="SAM" id="SignalP"/>
    </source>
</evidence>
<dbReference type="Proteomes" id="UP001589562">
    <property type="component" value="Unassembled WGS sequence"/>
</dbReference>
<evidence type="ECO:0000313" key="3">
    <source>
        <dbReference type="Proteomes" id="UP001589562"/>
    </source>
</evidence>
<accession>A0ABV5H6Y8</accession>
<feature type="signal peptide" evidence="1">
    <location>
        <begin position="1"/>
        <end position="20"/>
    </location>
</feature>
<protein>
    <recommendedName>
        <fullName evidence="4">DUF4625 domain-containing protein</fullName>
    </recommendedName>
</protein>
<comment type="caution">
    <text evidence="2">The sequence shown here is derived from an EMBL/GenBank/DDBJ whole genome shotgun (WGS) entry which is preliminary data.</text>
</comment>
<name>A0ABV5H6Y8_9FLAO</name>
<dbReference type="PROSITE" id="PS51257">
    <property type="entry name" value="PROKAR_LIPOPROTEIN"/>
    <property type="match status" value="1"/>
</dbReference>
<dbReference type="RefSeq" id="WP_278011309.1">
    <property type="nucleotide sequence ID" value="NZ_CP121112.1"/>
</dbReference>
<proteinExistence type="predicted"/>
<sequence>MKKILILLIMVVVLFGCSNEDSNPSGLKIRLSNASKFNFENITVNTSTGNVNFENISSGQNTAYKIFEKAYGYAFVELQIEGKTYRIQPFDYVGETPLKKGNYTYQITANDSHEEYGKLSLTLVKN</sequence>
<organism evidence="2 3">
    <name type="scientific">Flavobacterium gyeonganense</name>
    <dbReference type="NCBI Taxonomy" id="1310418"/>
    <lineage>
        <taxon>Bacteria</taxon>
        <taxon>Pseudomonadati</taxon>
        <taxon>Bacteroidota</taxon>
        <taxon>Flavobacteriia</taxon>
        <taxon>Flavobacteriales</taxon>
        <taxon>Flavobacteriaceae</taxon>
        <taxon>Flavobacterium</taxon>
    </lineage>
</organism>
<reference evidence="2 3" key="1">
    <citation type="submission" date="2024-09" db="EMBL/GenBank/DDBJ databases">
        <authorList>
            <person name="Sun Q."/>
            <person name="Mori K."/>
        </authorList>
    </citation>
    <scope>NUCLEOTIDE SEQUENCE [LARGE SCALE GENOMIC DNA]</scope>
    <source>
        <strain evidence="2 3">CECT 8365</strain>
    </source>
</reference>
<gene>
    <name evidence="2" type="ORF">ACFFVK_01385</name>
</gene>
<dbReference type="EMBL" id="JBHMFE010000007">
    <property type="protein sequence ID" value="MFB9107216.1"/>
    <property type="molecule type" value="Genomic_DNA"/>
</dbReference>